<dbReference type="PANTHER" id="PTHR33376:SF7">
    <property type="entry name" value="C4-DICARBOXYLATE-BINDING PROTEIN DCTB"/>
    <property type="match status" value="1"/>
</dbReference>
<protein>
    <submittedName>
        <fullName evidence="5">TRAP transporter substrate-binding protein</fullName>
    </submittedName>
</protein>
<keyword evidence="6" id="KW-1185">Reference proteome</keyword>
<dbReference type="InterPro" id="IPR038404">
    <property type="entry name" value="TRAP_DctP_sf"/>
</dbReference>
<sequence length="341" mass="35837">MKKNLVTRGGLAALAIALLAGCASGPAGGSAGASGQLDLAYFGSPVSAYTQRYVEFADDVRAATDGELDLLVRPEGELPYKPSEYVQRVGDHSVDLAGSLSSFASGECPLAGVFGLPMLVTDGEEWRAMSESASSALEPCLSKYGATELWSYGYPTMHIFGSGKVPESIADLAGLQIRQTGPEWTEWIRGIGATPVTIETAEVGGALQQGVIDAIISTADTVNSRWAEEIDWVFMLDLGMLSEYTIINTSVLDGLPAESRAGLEEVSARYLAETSEHFQAADDAAKQSLTEEHSVTVVTPSDADRKQALSIAEAGWEAWSAALAGDDGVATLHSLRGALGK</sequence>
<evidence type="ECO:0000256" key="2">
    <source>
        <dbReference type="ARBA" id="ARBA00022448"/>
    </source>
</evidence>
<evidence type="ECO:0000256" key="1">
    <source>
        <dbReference type="ARBA" id="ARBA00009023"/>
    </source>
</evidence>
<reference evidence="6" key="1">
    <citation type="journal article" date="2019" name="Int. J. Syst. Evol. Microbiol.">
        <title>The Global Catalogue of Microorganisms (GCM) 10K type strain sequencing project: providing services to taxonomists for standard genome sequencing and annotation.</title>
        <authorList>
            <consortium name="The Broad Institute Genomics Platform"/>
            <consortium name="The Broad Institute Genome Sequencing Center for Infectious Disease"/>
            <person name="Wu L."/>
            <person name="Ma J."/>
        </authorList>
    </citation>
    <scope>NUCLEOTIDE SEQUENCE [LARGE SCALE GENOMIC DNA]</scope>
    <source>
        <strain evidence="6">CCUG 50213</strain>
    </source>
</reference>
<comment type="similarity">
    <text evidence="1">Belongs to the bacterial solute-binding protein 7 family.</text>
</comment>
<dbReference type="InterPro" id="IPR018389">
    <property type="entry name" value="DctP_fam"/>
</dbReference>
<accession>A0ABW3TN19</accession>
<gene>
    <name evidence="5" type="ORF">ACFQ3U_08905</name>
</gene>
<evidence type="ECO:0000256" key="4">
    <source>
        <dbReference type="SAM" id="SignalP"/>
    </source>
</evidence>
<proteinExistence type="inferred from homology"/>
<feature type="chain" id="PRO_5046440209" evidence="4">
    <location>
        <begin position="30"/>
        <end position="341"/>
    </location>
</feature>
<dbReference type="PROSITE" id="PS51257">
    <property type="entry name" value="PROKAR_LIPOPROTEIN"/>
    <property type="match status" value="1"/>
</dbReference>
<feature type="signal peptide" evidence="4">
    <location>
        <begin position="1"/>
        <end position="29"/>
    </location>
</feature>
<organism evidence="5 6">
    <name type="scientific">Leucobacter albus</name>
    <dbReference type="NCBI Taxonomy" id="272210"/>
    <lineage>
        <taxon>Bacteria</taxon>
        <taxon>Bacillati</taxon>
        <taxon>Actinomycetota</taxon>
        <taxon>Actinomycetes</taxon>
        <taxon>Micrococcales</taxon>
        <taxon>Microbacteriaceae</taxon>
        <taxon>Leucobacter</taxon>
    </lineage>
</organism>
<comment type="caution">
    <text evidence="5">The sequence shown here is derived from an EMBL/GenBank/DDBJ whole genome shotgun (WGS) entry which is preliminary data.</text>
</comment>
<evidence type="ECO:0000256" key="3">
    <source>
        <dbReference type="ARBA" id="ARBA00022729"/>
    </source>
</evidence>
<dbReference type="RefSeq" id="WP_343961803.1">
    <property type="nucleotide sequence ID" value="NZ_BAAAKZ010000013.1"/>
</dbReference>
<name>A0ABW3TN19_9MICO</name>
<keyword evidence="2" id="KW-0813">Transport</keyword>
<dbReference type="PANTHER" id="PTHR33376">
    <property type="match status" value="1"/>
</dbReference>
<dbReference type="NCBIfam" id="NF037995">
    <property type="entry name" value="TRAP_S1"/>
    <property type="match status" value="1"/>
</dbReference>
<keyword evidence="3 4" id="KW-0732">Signal</keyword>
<evidence type="ECO:0000313" key="6">
    <source>
        <dbReference type="Proteomes" id="UP001597181"/>
    </source>
</evidence>
<evidence type="ECO:0000313" key="5">
    <source>
        <dbReference type="EMBL" id="MFD1202010.1"/>
    </source>
</evidence>
<dbReference type="Gene3D" id="3.40.190.170">
    <property type="entry name" value="Bacterial extracellular solute-binding protein, family 7"/>
    <property type="match status" value="1"/>
</dbReference>
<dbReference type="Proteomes" id="UP001597181">
    <property type="component" value="Unassembled WGS sequence"/>
</dbReference>
<dbReference type="Pfam" id="PF03480">
    <property type="entry name" value="DctP"/>
    <property type="match status" value="1"/>
</dbReference>
<dbReference type="EMBL" id="JBHTLY010000003">
    <property type="protein sequence ID" value="MFD1202010.1"/>
    <property type="molecule type" value="Genomic_DNA"/>
</dbReference>